<proteinExistence type="predicted"/>
<sequence length="612" mass="68565">MPPRREDPELARLVSEQLMAALPNIVSQVAAGLNVNRGNNLGPTGDWECTYKTFRACNPKDFYGTEGAVGLLSWIESMESVLHISKCIERNKVEFAACLLQGRALTWWNTLVQTRGREAANSLTWDEFKKLLKEEYCSKSEIQKLEAELWNHEMVGNDIDTYTARFHELAKLVPHLVTPEESRIDKYIWGLAPEIRGDVTSSKPTTLQEAVSIATRLTNNAIRSGNFAHEKAMGKRKIEEPSRRQSDRIACKNRKRMGNYGVQAQVVEKGKGTYPKCDKCNNRHSGRCIICTKCNKGGHFARDCKGGRRLTCHECGSPDHLRNTCPKLNRGPNVNQARPANQGNQGGQARGRVFEIGANEARQDPNVVAGTFLINSHYASVLFDSGADRSFISLKFKPKICLKSQKLLEPYTIEFANGQEVRAKDVITNCTLNLANREFSINLIPIELGSFDVVVGMDWLSKNRAEICCSEKTVRIPLPEGETLVVHGEKSERNFKIVSCMKMRKYLKKGSNAFLAHVIDKEMKEKHIQDFPIVRDFPEVLPEDLPGLPPLRQVEFHIDLIPGAAPVAKSPYRLAPSEMQELSSQLQELLDKGFIRPSSSSWGTPVLFTVSG</sequence>
<dbReference type="Proteomes" id="UP001055879">
    <property type="component" value="Linkage Group LG12"/>
</dbReference>
<dbReference type="EMBL" id="CM042058">
    <property type="protein sequence ID" value="KAI3685709.1"/>
    <property type="molecule type" value="Genomic_DNA"/>
</dbReference>
<gene>
    <name evidence="1" type="ORF">L6452_34966</name>
</gene>
<keyword evidence="2" id="KW-1185">Reference proteome</keyword>
<comment type="caution">
    <text evidence="1">The sequence shown here is derived from an EMBL/GenBank/DDBJ whole genome shotgun (WGS) entry which is preliminary data.</text>
</comment>
<reference evidence="2" key="1">
    <citation type="journal article" date="2022" name="Mol. Ecol. Resour.">
        <title>The genomes of chicory, endive, great burdock and yacon provide insights into Asteraceae palaeo-polyploidization history and plant inulin production.</title>
        <authorList>
            <person name="Fan W."/>
            <person name="Wang S."/>
            <person name="Wang H."/>
            <person name="Wang A."/>
            <person name="Jiang F."/>
            <person name="Liu H."/>
            <person name="Zhao H."/>
            <person name="Xu D."/>
            <person name="Zhang Y."/>
        </authorList>
    </citation>
    <scope>NUCLEOTIDE SEQUENCE [LARGE SCALE GENOMIC DNA]</scope>
    <source>
        <strain evidence="2">cv. Niubang</strain>
    </source>
</reference>
<evidence type="ECO:0000313" key="1">
    <source>
        <dbReference type="EMBL" id="KAI3685709.1"/>
    </source>
</evidence>
<organism evidence="1 2">
    <name type="scientific">Arctium lappa</name>
    <name type="common">Greater burdock</name>
    <name type="synonym">Lappa major</name>
    <dbReference type="NCBI Taxonomy" id="4217"/>
    <lineage>
        <taxon>Eukaryota</taxon>
        <taxon>Viridiplantae</taxon>
        <taxon>Streptophyta</taxon>
        <taxon>Embryophyta</taxon>
        <taxon>Tracheophyta</taxon>
        <taxon>Spermatophyta</taxon>
        <taxon>Magnoliopsida</taxon>
        <taxon>eudicotyledons</taxon>
        <taxon>Gunneridae</taxon>
        <taxon>Pentapetalae</taxon>
        <taxon>asterids</taxon>
        <taxon>campanulids</taxon>
        <taxon>Asterales</taxon>
        <taxon>Asteraceae</taxon>
        <taxon>Carduoideae</taxon>
        <taxon>Cardueae</taxon>
        <taxon>Arctiinae</taxon>
        <taxon>Arctium</taxon>
    </lineage>
</organism>
<protein>
    <submittedName>
        <fullName evidence="1">Uncharacterized protein</fullName>
    </submittedName>
</protein>
<accession>A0ACB8YIV8</accession>
<evidence type="ECO:0000313" key="2">
    <source>
        <dbReference type="Proteomes" id="UP001055879"/>
    </source>
</evidence>
<name>A0ACB8YIV8_ARCLA</name>
<reference evidence="1 2" key="2">
    <citation type="journal article" date="2022" name="Mol. Ecol. Resour.">
        <title>The genomes of chicory, endive, great burdock and yacon provide insights into Asteraceae paleo-polyploidization history and plant inulin production.</title>
        <authorList>
            <person name="Fan W."/>
            <person name="Wang S."/>
            <person name="Wang H."/>
            <person name="Wang A."/>
            <person name="Jiang F."/>
            <person name="Liu H."/>
            <person name="Zhao H."/>
            <person name="Xu D."/>
            <person name="Zhang Y."/>
        </authorList>
    </citation>
    <scope>NUCLEOTIDE SEQUENCE [LARGE SCALE GENOMIC DNA]</scope>
    <source>
        <strain evidence="2">cv. Niubang</strain>
    </source>
</reference>